<protein>
    <recommendedName>
        <fullName evidence="9">Delta(3,5)-Delta(2,4)-dienoyl-CoA isomerase, mitochondrial</fullName>
    </recommendedName>
</protein>
<dbReference type="Proteomes" id="UP001642540">
    <property type="component" value="Unassembled WGS sequence"/>
</dbReference>
<dbReference type="PANTHER" id="PTHR43149">
    <property type="entry name" value="ENOYL-COA HYDRATASE"/>
    <property type="match status" value="1"/>
</dbReference>
<evidence type="ECO:0000256" key="1">
    <source>
        <dbReference type="ARBA" id="ARBA00005005"/>
    </source>
</evidence>
<keyword evidence="5" id="KW-0413">Isomerase</keyword>
<dbReference type="CDD" id="cd06558">
    <property type="entry name" value="crotonase-like"/>
    <property type="match status" value="1"/>
</dbReference>
<proteinExistence type="inferred from homology"/>
<dbReference type="Gene3D" id="3.90.226.10">
    <property type="entry name" value="2-enoyl-CoA Hydratase, Chain A, domain 1"/>
    <property type="match status" value="1"/>
</dbReference>
<dbReference type="InterPro" id="IPR018376">
    <property type="entry name" value="Enoyl-CoA_hyd/isom_CS"/>
</dbReference>
<dbReference type="InterPro" id="IPR014748">
    <property type="entry name" value="Enoyl-CoA_hydra_C"/>
</dbReference>
<evidence type="ECO:0000256" key="3">
    <source>
        <dbReference type="ARBA" id="ARBA00022832"/>
    </source>
</evidence>
<keyword evidence="3" id="KW-0276">Fatty acid metabolism</keyword>
<dbReference type="SUPFAM" id="SSF52096">
    <property type="entry name" value="ClpP/crotonase"/>
    <property type="match status" value="1"/>
</dbReference>
<comment type="similarity">
    <text evidence="2 6">Belongs to the enoyl-CoA hydratase/isomerase family.</text>
</comment>
<comment type="caution">
    <text evidence="7">The sequence shown here is derived from an EMBL/GenBank/DDBJ whole genome shotgun (WGS) entry which is preliminary data.</text>
</comment>
<dbReference type="NCBIfam" id="NF004794">
    <property type="entry name" value="PRK06142.1"/>
    <property type="match status" value="1"/>
</dbReference>
<evidence type="ECO:0000256" key="6">
    <source>
        <dbReference type="RuleBase" id="RU003707"/>
    </source>
</evidence>
<accession>A0ABP1QG94</accession>
<gene>
    <name evidence="7" type="ORF">ODALV1_LOCUS10362</name>
</gene>
<dbReference type="InterPro" id="IPR001753">
    <property type="entry name" value="Enoyl-CoA_hydra/iso"/>
</dbReference>
<name>A0ABP1QG94_9HEXA</name>
<dbReference type="Gene3D" id="1.10.12.10">
    <property type="entry name" value="Lyase 2-enoyl-coa Hydratase, Chain A, domain 2"/>
    <property type="match status" value="1"/>
</dbReference>
<reference evidence="7 8" key="1">
    <citation type="submission" date="2024-08" db="EMBL/GenBank/DDBJ databases">
        <authorList>
            <person name="Cucini C."/>
            <person name="Frati F."/>
        </authorList>
    </citation>
    <scope>NUCLEOTIDE SEQUENCE [LARGE SCALE GENOMIC DNA]</scope>
</reference>
<dbReference type="InterPro" id="IPR045002">
    <property type="entry name" value="Ech1-like"/>
</dbReference>
<organism evidence="7 8">
    <name type="scientific">Orchesella dallaii</name>
    <dbReference type="NCBI Taxonomy" id="48710"/>
    <lineage>
        <taxon>Eukaryota</taxon>
        <taxon>Metazoa</taxon>
        <taxon>Ecdysozoa</taxon>
        <taxon>Arthropoda</taxon>
        <taxon>Hexapoda</taxon>
        <taxon>Collembola</taxon>
        <taxon>Entomobryomorpha</taxon>
        <taxon>Entomobryoidea</taxon>
        <taxon>Orchesellidae</taxon>
        <taxon>Orchesellinae</taxon>
        <taxon>Orchesella</taxon>
    </lineage>
</organism>
<evidence type="ECO:0000313" key="7">
    <source>
        <dbReference type="EMBL" id="CAL8099842.1"/>
    </source>
</evidence>
<evidence type="ECO:0000256" key="2">
    <source>
        <dbReference type="ARBA" id="ARBA00005254"/>
    </source>
</evidence>
<evidence type="ECO:0000256" key="5">
    <source>
        <dbReference type="ARBA" id="ARBA00023235"/>
    </source>
</evidence>
<sequence>MIRQLFRRNLLTPLANHSSEVYSPIAYRPSVAVMSITSSTNSANMYSTLSVNTVAPFVTHVTLNRPEKLNAMNRAFWGEIKECFQKLSDDPDCRTVVLSGAGRVFTSGLDLTDMSDFFDIIQSEQDIARKSKLFYAKVRDYQDSFTALEKCSKPIIAAIHGACIGGGVDLISASDIRYCTQDAFFQIKEVEIGLAADVGTLQRLPKAVGNDSIVRELAYSCRKLPSDEAKSLGFIGRIFPDKESMMNAAIDLATVIANKSPVAVQGTKINLNYSRDHTVDDSLEYMARWNSTMLQSEDLVKAAMAQMSKDKPTFSKL</sequence>
<keyword evidence="4" id="KW-0443">Lipid metabolism</keyword>
<dbReference type="EMBL" id="CAXLJM020000032">
    <property type="protein sequence ID" value="CAL8099842.1"/>
    <property type="molecule type" value="Genomic_DNA"/>
</dbReference>
<dbReference type="Pfam" id="PF00378">
    <property type="entry name" value="ECH_1"/>
    <property type="match status" value="1"/>
</dbReference>
<evidence type="ECO:0000256" key="4">
    <source>
        <dbReference type="ARBA" id="ARBA00023098"/>
    </source>
</evidence>
<dbReference type="PANTHER" id="PTHR43149:SF1">
    <property type="entry name" value="DELTA(3,5)-DELTA(2,4)-DIENOYL-COA ISOMERASE, MITOCHONDRIAL"/>
    <property type="match status" value="1"/>
</dbReference>
<comment type="pathway">
    <text evidence="1">Lipid metabolism; fatty acid beta-oxidation.</text>
</comment>
<evidence type="ECO:0000313" key="8">
    <source>
        <dbReference type="Proteomes" id="UP001642540"/>
    </source>
</evidence>
<keyword evidence="8" id="KW-1185">Reference proteome</keyword>
<evidence type="ECO:0008006" key="9">
    <source>
        <dbReference type="Google" id="ProtNLM"/>
    </source>
</evidence>
<dbReference type="InterPro" id="IPR029045">
    <property type="entry name" value="ClpP/crotonase-like_dom_sf"/>
</dbReference>
<dbReference type="PROSITE" id="PS00166">
    <property type="entry name" value="ENOYL_COA_HYDRATASE"/>
    <property type="match status" value="1"/>
</dbReference>